<dbReference type="InterPro" id="IPR004408">
    <property type="entry name" value="Biotin_CoA_COase_ligase"/>
</dbReference>
<dbReference type="AlphaFoldDB" id="A0A3E4QRH2"/>
<feature type="domain" description="BPL/LPL catalytic" evidence="2">
    <location>
        <begin position="1"/>
        <end position="193"/>
    </location>
</feature>
<dbReference type="InterPro" id="IPR045864">
    <property type="entry name" value="aa-tRNA-synth_II/BPL/LPL"/>
</dbReference>
<sequence length="269" mass="28305">MDRTREHADKDLVVLESVGSTNEELMSRARAGAPHGMAIRARTQTAGRGRRSHNWASPDGGLYLSILLRPALAPTQLPGIPVACGLGVVRALESLGCADLALKWPNDVITPAGKLGGILVEAVQTTQGMAAVCGCGINFSLPDAGARTKGALPITCLADALSSGCTMPDIDHAAKTIRSHVLETYESWARVVAREGEGAPPLFGIVEDYNRLVAYSNEKVKILSPQQELLGTGTLNGIDPWGRAIVVDQDGKTLALDSAHASLRPLACD</sequence>
<evidence type="ECO:0000313" key="3">
    <source>
        <dbReference type="EMBL" id="RGL09732.1"/>
    </source>
</evidence>
<protein>
    <submittedName>
        <fullName evidence="3">Biotin--[acetyl-CoA-carboxylase] ligase</fullName>
        <ecNumber evidence="3">6.3.4.15</ecNumber>
    </submittedName>
</protein>
<proteinExistence type="predicted"/>
<dbReference type="PANTHER" id="PTHR12835">
    <property type="entry name" value="BIOTIN PROTEIN LIGASE"/>
    <property type="match status" value="1"/>
</dbReference>
<reference evidence="3 4" key="1">
    <citation type="submission" date="2018-08" db="EMBL/GenBank/DDBJ databases">
        <title>A genome reference for cultivated species of the human gut microbiota.</title>
        <authorList>
            <person name="Zou Y."/>
            <person name="Xue W."/>
            <person name="Luo G."/>
        </authorList>
    </citation>
    <scope>NUCLEOTIDE SEQUENCE [LARGE SCALE GENOMIC DNA]</scope>
    <source>
        <strain evidence="3 4">TF08-14</strain>
    </source>
</reference>
<keyword evidence="1 3" id="KW-0436">Ligase</keyword>
<dbReference type="Pfam" id="PF03099">
    <property type="entry name" value="BPL_LplA_LipB"/>
    <property type="match status" value="1"/>
</dbReference>
<dbReference type="RefSeq" id="WP_117679866.1">
    <property type="nucleotide sequence ID" value="NZ_CAJJKC010000011.1"/>
</dbReference>
<dbReference type="CDD" id="cd16442">
    <property type="entry name" value="BPL"/>
    <property type="match status" value="1"/>
</dbReference>
<dbReference type="Proteomes" id="UP000260943">
    <property type="component" value="Unassembled WGS sequence"/>
</dbReference>
<dbReference type="InterPro" id="IPR004143">
    <property type="entry name" value="BPL_LPL_catalytic"/>
</dbReference>
<dbReference type="EC" id="6.3.4.15" evidence="3"/>
<dbReference type="GO" id="GO:0005737">
    <property type="term" value="C:cytoplasm"/>
    <property type="evidence" value="ECO:0007669"/>
    <property type="project" value="TreeGrafter"/>
</dbReference>
<evidence type="ECO:0000256" key="1">
    <source>
        <dbReference type="ARBA" id="ARBA00022598"/>
    </source>
</evidence>
<evidence type="ECO:0000313" key="4">
    <source>
        <dbReference type="Proteomes" id="UP000260943"/>
    </source>
</evidence>
<dbReference type="PANTHER" id="PTHR12835:SF5">
    <property type="entry name" value="BIOTIN--PROTEIN LIGASE"/>
    <property type="match status" value="1"/>
</dbReference>
<dbReference type="PROSITE" id="PS51733">
    <property type="entry name" value="BPL_LPL_CATALYTIC"/>
    <property type="match status" value="1"/>
</dbReference>
<organism evidence="3 4">
    <name type="scientific">Collinsella tanakaei</name>
    <dbReference type="NCBI Taxonomy" id="626935"/>
    <lineage>
        <taxon>Bacteria</taxon>
        <taxon>Bacillati</taxon>
        <taxon>Actinomycetota</taxon>
        <taxon>Coriobacteriia</taxon>
        <taxon>Coriobacteriales</taxon>
        <taxon>Coriobacteriaceae</taxon>
        <taxon>Collinsella</taxon>
    </lineage>
</organism>
<gene>
    <name evidence="3" type="ORF">DXC81_07565</name>
</gene>
<dbReference type="NCBIfam" id="TIGR00121">
    <property type="entry name" value="birA_ligase"/>
    <property type="match status" value="1"/>
</dbReference>
<dbReference type="Gene3D" id="3.30.930.10">
    <property type="entry name" value="Bira Bifunctional Protein, Domain 2"/>
    <property type="match status" value="1"/>
</dbReference>
<accession>A0A3E4QRH2</accession>
<dbReference type="SUPFAM" id="SSF55681">
    <property type="entry name" value="Class II aaRS and biotin synthetases"/>
    <property type="match status" value="1"/>
</dbReference>
<evidence type="ECO:0000259" key="2">
    <source>
        <dbReference type="PROSITE" id="PS51733"/>
    </source>
</evidence>
<name>A0A3E4QRH2_9ACTN</name>
<dbReference type="EMBL" id="QSRJ01000008">
    <property type="protein sequence ID" value="RGL09732.1"/>
    <property type="molecule type" value="Genomic_DNA"/>
</dbReference>
<dbReference type="GO" id="GO:0004077">
    <property type="term" value="F:biotin--[biotin carboxyl-carrier protein] ligase activity"/>
    <property type="evidence" value="ECO:0007669"/>
    <property type="project" value="UniProtKB-EC"/>
</dbReference>
<comment type="caution">
    <text evidence="3">The sequence shown here is derived from an EMBL/GenBank/DDBJ whole genome shotgun (WGS) entry which is preliminary data.</text>
</comment>